<dbReference type="Pfam" id="PF01566">
    <property type="entry name" value="Nramp"/>
    <property type="match status" value="1"/>
</dbReference>
<feature type="transmembrane region" description="Helical" evidence="7">
    <location>
        <begin position="372"/>
        <end position="394"/>
    </location>
</feature>
<dbReference type="NCBIfam" id="NF037982">
    <property type="entry name" value="Nramp_1"/>
    <property type="match status" value="1"/>
</dbReference>
<feature type="transmembrane region" description="Helical" evidence="7">
    <location>
        <begin position="180"/>
        <end position="204"/>
    </location>
</feature>
<evidence type="ECO:0000313" key="8">
    <source>
        <dbReference type="EMBL" id="MCV2886432.1"/>
    </source>
</evidence>
<keyword evidence="4" id="KW-0769">Symport</keyword>
<dbReference type="RefSeq" id="WP_263713719.1">
    <property type="nucleotide sequence ID" value="NZ_JAOWKX010000011.1"/>
</dbReference>
<sequence>MKKWGSGLFVTAAFIGPGTVTTASVAGAQFGYALLWALMLSVIATVVLQEMASRLGMVTRQGLAETLRDILPSGLLRILILLLIVGAVGLGNAAYQSGNITGAALGISQSIGGSMTLWSLIIPLIASLILLSGKYPLIEKALIGLVGIMSGVFLVTMYVTRPDWGAMIAGLTSPSIPDGAVLVTFALIGTTIVPYNLFLHASVVAKQQTEVCNPTHLRHNRIDSAISIGAGGLITFAVMSCAASVFFASGLPIDAGNIGHQLTPLLGDWAGHFFSLGLFSAGLTSAITAPLAGAYAVCGALGWSTHLNSRRFQMTWLVIMWAGALVATMGFKPLAAIVFAQAANGLLLPIIAIFLIWAMNKATSLGEYKNGILSNSVGSFVVLFVVGLGVYRLFTAF</sequence>
<evidence type="ECO:0000256" key="2">
    <source>
        <dbReference type="ARBA" id="ARBA00022448"/>
    </source>
</evidence>
<feature type="transmembrane region" description="Helical" evidence="7">
    <location>
        <begin position="337"/>
        <end position="360"/>
    </location>
</feature>
<proteinExistence type="predicted"/>
<feature type="transmembrane region" description="Helical" evidence="7">
    <location>
        <begin position="142"/>
        <end position="160"/>
    </location>
</feature>
<dbReference type="PRINTS" id="PR00447">
    <property type="entry name" value="NATRESASSCMP"/>
</dbReference>
<dbReference type="InterPro" id="IPR001046">
    <property type="entry name" value="NRAMP_fam"/>
</dbReference>
<feature type="transmembrane region" description="Helical" evidence="7">
    <location>
        <begin position="74"/>
        <end position="95"/>
    </location>
</feature>
<dbReference type="EMBL" id="JAOWKX010000011">
    <property type="protein sequence ID" value="MCV2886432.1"/>
    <property type="molecule type" value="Genomic_DNA"/>
</dbReference>
<dbReference type="Proteomes" id="UP001652504">
    <property type="component" value="Unassembled WGS sequence"/>
</dbReference>
<dbReference type="PANTHER" id="PTHR11706:SF33">
    <property type="entry name" value="NATURAL RESISTANCE-ASSOCIATED MACROPHAGE PROTEIN 2"/>
    <property type="match status" value="1"/>
</dbReference>
<feature type="transmembrane region" description="Helical" evidence="7">
    <location>
        <begin position="314"/>
        <end position="331"/>
    </location>
</feature>
<organism evidence="8 9">
    <name type="scientific">Fluctibacter corallii</name>
    <dbReference type="NCBI Taxonomy" id="2984329"/>
    <lineage>
        <taxon>Bacteria</taxon>
        <taxon>Pseudomonadati</taxon>
        <taxon>Pseudomonadota</taxon>
        <taxon>Gammaproteobacteria</taxon>
        <taxon>Alteromonadales</taxon>
        <taxon>Alteromonadaceae</taxon>
        <taxon>Fluctibacter</taxon>
    </lineage>
</organism>
<name>A0ABT3ADP3_9ALTE</name>
<feature type="transmembrane region" description="Helical" evidence="7">
    <location>
        <begin position="225"/>
        <end position="249"/>
    </location>
</feature>
<feature type="transmembrane region" description="Helical" evidence="7">
    <location>
        <begin position="269"/>
        <end position="302"/>
    </location>
</feature>
<keyword evidence="5 7" id="KW-1133">Transmembrane helix</keyword>
<evidence type="ECO:0000256" key="6">
    <source>
        <dbReference type="ARBA" id="ARBA00023136"/>
    </source>
</evidence>
<keyword evidence="3 7" id="KW-0812">Transmembrane</keyword>
<feature type="transmembrane region" description="Helical" evidence="7">
    <location>
        <begin position="32"/>
        <end position="53"/>
    </location>
</feature>
<evidence type="ECO:0000256" key="1">
    <source>
        <dbReference type="ARBA" id="ARBA00004141"/>
    </source>
</evidence>
<comment type="subcellular location">
    <subcellularLocation>
        <location evidence="1">Membrane</location>
        <topology evidence="1">Multi-pass membrane protein</topology>
    </subcellularLocation>
</comment>
<keyword evidence="2" id="KW-0813">Transport</keyword>
<keyword evidence="9" id="KW-1185">Reference proteome</keyword>
<comment type="caution">
    <text evidence="8">The sequence shown here is derived from an EMBL/GenBank/DDBJ whole genome shotgun (WGS) entry which is preliminary data.</text>
</comment>
<evidence type="ECO:0000313" key="9">
    <source>
        <dbReference type="Proteomes" id="UP001652504"/>
    </source>
</evidence>
<feature type="transmembrane region" description="Helical" evidence="7">
    <location>
        <begin position="107"/>
        <end position="130"/>
    </location>
</feature>
<evidence type="ECO:0000256" key="3">
    <source>
        <dbReference type="ARBA" id="ARBA00022692"/>
    </source>
</evidence>
<protein>
    <submittedName>
        <fullName evidence="8">Nramp family divalent metal transporter</fullName>
    </submittedName>
</protein>
<dbReference type="PANTHER" id="PTHR11706">
    <property type="entry name" value="SOLUTE CARRIER PROTEIN FAMILY 11 MEMBER"/>
    <property type="match status" value="1"/>
</dbReference>
<gene>
    <name evidence="8" type="ORF">OE749_17185</name>
</gene>
<reference evidence="8 9" key="1">
    <citation type="submission" date="2022-10" db="EMBL/GenBank/DDBJ databases">
        <title>Aestuariibacter sp. AA17 isolated from Montipora capitata coral fragment.</title>
        <authorList>
            <person name="Emsley S.A."/>
            <person name="Pfannmuller K.M."/>
            <person name="Loughran R.M."/>
            <person name="Shlafstein M."/>
            <person name="Papke E."/>
            <person name="Saw J.H."/>
            <person name="Ushijima B."/>
            <person name="Videau P."/>
        </authorList>
    </citation>
    <scope>NUCLEOTIDE SEQUENCE [LARGE SCALE GENOMIC DNA]</scope>
    <source>
        <strain evidence="8 9">AA17</strain>
    </source>
</reference>
<evidence type="ECO:0000256" key="5">
    <source>
        <dbReference type="ARBA" id="ARBA00022989"/>
    </source>
</evidence>
<evidence type="ECO:0000256" key="4">
    <source>
        <dbReference type="ARBA" id="ARBA00022847"/>
    </source>
</evidence>
<evidence type="ECO:0000256" key="7">
    <source>
        <dbReference type="SAM" id="Phobius"/>
    </source>
</evidence>
<accession>A0ABT3ADP3</accession>
<keyword evidence="6 7" id="KW-0472">Membrane</keyword>